<reference key="1">
    <citation type="journal article" date="2000" name="Nature">
        <title>Sequence and analysis of chromosome 1 of the plant Arabidopsis thaliana.</title>
        <authorList>
            <person name="Theologis A."/>
            <person name="Ecker J.R."/>
            <person name="Palm C.J."/>
            <person name="Federspiel N.A."/>
            <person name="Kaul S."/>
            <person name="White O."/>
            <person name="Alonso J."/>
            <person name="Altafi H."/>
            <person name="Araujo R."/>
            <person name="Bowman C.L."/>
            <person name="Brooks S.Y."/>
            <person name="Buehler E."/>
            <person name="Chan A."/>
            <person name="Chao Q."/>
            <person name="Chen H."/>
            <person name="Cheuk R.F."/>
            <person name="Chin C.W."/>
            <person name="Chung M.K."/>
            <person name="Conn L."/>
            <person name="Conway A.B."/>
            <person name="Conway A.R."/>
            <person name="Creasy T.H."/>
            <person name="Dewar K."/>
            <person name="Dunn P."/>
            <person name="Etgu P."/>
            <person name="Feldblyum T.V."/>
            <person name="Feng J."/>
            <person name="Fong B."/>
            <person name="Fujii C.Y."/>
            <person name="Gill J.E."/>
            <person name="Goldsmith A.D."/>
            <person name="Haas B."/>
            <person name="Hansen N.F."/>
            <person name="Hughes B."/>
            <person name="Huizar L."/>
            <person name="Hunter J.L."/>
            <person name="Jenkins J."/>
            <person name="Johnson-Hopson C."/>
            <person name="Khan S."/>
            <person name="Khaykin E."/>
            <person name="Kim C.J."/>
            <person name="Koo H.L."/>
            <person name="Kremenetskaia I."/>
            <person name="Kurtz D.B."/>
            <person name="Kwan A."/>
            <person name="Lam B."/>
            <person name="Langin-Hooper S."/>
            <person name="Lee A."/>
            <person name="Lee J.M."/>
            <person name="Lenz C.A."/>
            <person name="Li J.H."/>
            <person name="Li Y."/>
            <person name="Lin X."/>
            <person name="Liu S.X."/>
            <person name="Liu Z.A."/>
            <person name="Luros J.S."/>
            <person name="Maiti R."/>
            <person name="Marziali A."/>
            <person name="Militscher J."/>
            <person name="Miranda M."/>
            <person name="Nguyen M."/>
            <person name="Nierman W.C."/>
            <person name="Osborne B.I."/>
            <person name="Pai G."/>
            <person name="Peterson J."/>
            <person name="Pham P.K."/>
            <person name="Rizzo M."/>
            <person name="Rooney T."/>
            <person name="Rowley D."/>
            <person name="Sakano H."/>
            <person name="Salzberg S.L."/>
            <person name="Schwartz J.R."/>
            <person name="Shinn P."/>
            <person name="Southwick A.M."/>
            <person name="Sun H."/>
            <person name="Tallon L.J."/>
            <person name="Tambunga G."/>
            <person name="Toriumi M.J."/>
            <person name="Town C.D."/>
            <person name="Utterback T."/>
            <person name="Van Aken S."/>
            <person name="Vaysberg M."/>
            <person name="Vysotskaia V.S."/>
            <person name="Walker M."/>
            <person name="Wu D."/>
            <person name="Yu G."/>
            <person name="Fraser C.M."/>
            <person name="Venter J.C."/>
            <person name="Davis R.W."/>
        </authorList>
    </citation>
    <scope>NUCLEOTIDE SEQUENCE [LARGE SCALE GENOMIC DNA]</scope>
    <source>
        <strain>cv. Columbia</strain>
    </source>
</reference>
<organism evidence="2">
    <name type="scientific">Arabidopsis thaliana</name>
    <name type="common">Mouse-ear cress</name>
    <dbReference type="NCBI Taxonomy" id="3702"/>
    <lineage>
        <taxon>Eukaryota</taxon>
        <taxon>Viridiplantae</taxon>
        <taxon>Streptophyta</taxon>
        <taxon>Embryophyta</taxon>
        <taxon>Tracheophyta</taxon>
        <taxon>Spermatophyta</taxon>
        <taxon>Magnoliopsida</taxon>
        <taxon>eudicotyledons</taxon>
        <taxon>Gunneridae</taxon>
        <taxon>Pentapetalae</taxon>
        <taxon>rosids</taxon>
        <taxon>malvids</taxon>
        <taxon>Brassicales</taxon>
        <taxon>Brassicaceae</taxon>
        <taxon>Camelineae</taxon>
        <taxon>Arabidopsis</taxon>
    </lineage>
</organism>
<dbReference type="InterPro" id="IPR026960">
    <property type="entry name" value="RVT-Znf"/>
</dbReference>
<evidence type="ECO:0000313" key="2">
    <source>
        <dbReference type="EMBL" id="AAF81336.1"/>
    </source>
</evidence>
<dbReference type="AlphaFoldDB" id="Q9LQL9"/>
<name>Q9LQL9_ARATH</name>
<accession>Q9LQL9</accession>
<protein>
    <submittedName>
        <fullName evidence="2">F5D14.16 protein</fullName>
    </submittedName>
</protein>
<dbReference type="Pfam" id="PF13966">
    <property type="entry name" value="zf-RVT"/>
    <property type="match status" value="1"/>
</dbReference>
<gene>
    <name evidence="2" type="primary">F5D14.16</name>
</gene>
<dbReference type="PIR" id="H86448">
    <property type="entry name" value="H86448"/>
</dbReference>
<evidence type="ECO:0000259" key="1">
    <source>
        <dbReference type="Pfam" id="PF13966"/>
    </source>
</evidence>
<reference evidence="2" key="2">
    <citation type="submission" date="2000-04" db="EMBL/GenBank/DDBJ databases">
        <title>The sequence of BAC F5D14 from Arabidopsis thaliana chromosome 1.</title>
        <authorList>
            <person name="Liu S.X."/>
            <person name="Chan A."/>
            <person name="Yu G."/>
            <person name="Lee J.M."/>
            <person name="Lenz C."/>
            <person name="Pham P."/>
            <person name="Sakano H."/>
            <person name="Toriumi M."/>
            <person name="Vysotskaia V.S."/>
            <person name="Chin C."/>
            <person name="Chiou J."/>
            <person name="Choi E."/>
            <person name="Chung M."/>
            <person name="Gonzalez A."/>
            <person name="Howng B."/>
            <person name="Liu A."/>
            <person name="Vaysberg M."/>
            <person name="Altafi H."/>
            <person name="Brooks S."/>
            <person name="Buehler E."/>
            <person name="Chao Q."/>
            <person name="Conn L."/>
            <person name="Conway A.B."/>
            <person name="Hansen N.F."/>
            <person name="Johnson-Hopson C."/>
            <person name="Khan S."/>
            <person name="Kim C."/>
            <person name="Lam B."/>
            <person name="Miranda M."/>
            <person name="Nguyen M."/>
            <person name="Palm C.J."/>
            <person name="Shinn P."/>
            <person name="Southwick A."/>
            <person name="Davis R.W."/>
            <person name="Ecker J.R."/>
            <person name="Federspiel N.A."/>
            <person name="Theologis A."/>
        </authorList>
    </citation>
    <scope>NUCLEOTIDE SEQUENCE</scope>
</reference>
<dbReference type="EMBL" id="AC007767">
    <property type="protein sequence ID" value="AAF81336.1"/>
    <property type="molecule type" value="Genomic_DNA"/>
</dbReference>
<sequence>MKLQRSCYVRILNEFEEILLQKYQQRNIEREEAILWRGKADVFKATFSTKDTWNHIRTSSNQRAWHTGVWFAHATPKFSFCAWLAVRNRLSMVDRMMTWNNGTPTTCVFCSSPMETRDHLFFQCHYSSEIWTSIAKNVYKDGFSTDWSAVVHIPSLHSFNHGEASRSASNLMRQIDKTIRNQLSTIQKKGELRLEKGLQVWFAMRP</sequence>
<reference evidence="2" key="3">
    <citation type="submission" date="2000-07" db="EMBL/GenBank/DDBJ databases">
        <authorList>
            <person name="Theologis"/>
        </authorList>
    </citation>
    <scope>NUCLEOTIDE SEQUENCE</scope>
</reference>
<proteinExistence type="predicted"/>
<feature type="domain" description="Reverse transcriptase zinc-binding" evidence="1">
    <location>
        <begin position="47"/>
        <end position="131"/>
    </location>
</feature>